<dbReference type="InterPro" id="IPR029787">
    <property type="entry name" value="Nucleotide_cyclase"/>
</dbReference>
<dbReference type="CDD" id="cd18773">
    <property type="entry name" value="PDC1_HK_sensor"/>
    <property type="match status" value="1"/>
</dbReference>
<name>A0A845MLQ2_9PROT</name>
<dbReference type="GO" id="GO:0009190">
    <property type="term" value="P:cyclic nucleotide biosynthetic process"/>
    <property type="evidence" value="ECO:0007669"/>
    <property type="project" value="InterPro"/>
</dbReference>
<keyword evidence="1" id="KW-0812">Transmembrane</keyword>
<dbReference type="PANTHER" id="PTHR43081:SF1">
    <property type="entry name" value="ADENYLATE CYCLASE, TERMINAL-DIFFERENTIATION SPECIFIC"/>
    <property type="match status" value="1"/>
</dbReference>
<evidence type="ECO:0000259" key="3">
    <source>
        <dbReference type="PROSITE" id="PS50885"/>
    </source>
</evidence>
<dbReference type="Gene3D" id="6.10.340.10">
    <property type="match status" value="1"/>
</dbReference>
<dbReference type="InterPro" id="IPR003660">
    <property type="entry name" value="HAMP_dom"/>
</dbReference>
<keyword evidence="1" id="KW-1133">Transmembrane helix</keyword>
<sequence>MPISTSPDKPMKSLPIATVLAVSFGTLVVITVVIVLGISLVSGLRNTRDLLTDKAEAAMKTTEYDLRDLLDPAAFQTTYISRLITSGQLKIDDRDQLSDFLLGALAGTPQISSLTFVAPNFQVTAANRTSRRVITLDESNDPVARRGLADISGRKDGSWGPLVYVSTLAETVLNYREPVIRDGEFIGALIATVPATIVNARMNAGPLLTNGKRFILYGTGRVLTQEGIDKPDTGLSMDNVIPKLEEIDDPVLRNIWSKNGEKLELLGDDATFNSHYLEVGGKGYIFVYKDLEGYADRPFTIGYYILNDDVAVELRRLMIAGFAGLGIMLLSAVVAIVIGRRISRPVLALSAASRQISQLDFSTVKSLPRSRFTEVDEANNAYNRMLRGLTWFETYVPKSLVRKLMESGEARSEERVVTVMFTDIAGFTPQAESMSSEDVADFLNHHFELVTSCIEAEGGTVDKFIGDAVMAFWGAPDHQPDHAARACRAGLAIKKAIIADNEERRKQGLGDVHMRIGIHTGPLVVGNIGSAGRLNYTVVGDTVNIAQRMEQYGKTLSPDQTDDVLILVTDATFEATTDVKAERIGDYRLKGRHDPVTIYRLD</sequence>
<dbReference type="SMART" id="SM00044">
    <property type="entry name" value="CYCc"/>
    <property type="match status" value="1"/>
</dbReference>
<dbReference type="CDD" id="cd07302">
    <property type="entry name" value="CHD"/>
    <property type="match status" value="1"/>
</dbReference>
<dbReference type="PANTHER" id="PTHR43081">
    <property type="entry name" value="ADENYLATE CYCLASE, TERMINAL-DIFFERENTIATION SPECIFIC-RELATED"/>
    <property type="match status" value="1"/>
</dbReference>
<gene>
    <name evidence="4" type="ORF">GQF03_18355</name>
</gene>
<reference evidence="4 5" key="1">
    <citation type="journal article" date="2014" name="Int. J. Syst. Evol. Microbiol.">
        <title>Sneathiella chungangensis sp. nov., isolated from a marine sand, and emended description of the genus Sneathiella.</title>
        <authorList>
            <person name="Siamphan C."/>
            <person name="Kim H."/>
            <person name="Lee J.S."/>
            <person name="Kim W."/>
        </authorList>
    </citation>
    <scope>NUCLEOTIDE SEQUENCE [LARGE SCALE GENOMIC DNA]</scope>
    <source>
        <strain evidence="4 5">KCTC 32476</strain>
    </source>
</reference>
<feature type="transmembrane region" description="Helical" evidence="1">
    <location>
        <begin position="317"/>
        <end position="338"/>
    </location>
</feature>
<dbReference type="PROSITE" id="PS50885">
    <property type="entry name" value="HAMP"/>
    <property type="match status" value="1"/>
</dbReference>
<dbReference type="PROSITE" id="PS50125">
    <property type="entry name" value="GUANYLATE_CYCLASE_2"/>
    <property type="match status" value="1"/>
</dbReference>
<dbReference type="InterPro" id="IPR001054">
    <property type="entry name" value="A/G_cyclase"/>
</dbReference>
<dbReference type="Proteomes" id="UP000445696">
    <property type="component" value="Unassembled WGS sequence"/>
</dbReference>
<keyword evidence="1" id="KW-0472">Membrane</keyword>
<evidence type="ECO:0000313" key="5">
    <source>
        <dbReference type="Proteomes" id="UP000445696"/>
    </source>
</evidence>
<dbReference type="Gene3D" id="3.30.70.1230">
    <property type="entry name" value="Nucleotide cyclase"/>
    <property type="match status" value="1"/>
</dbReference>
<dbReference type="GO" id="GO:0016020">
    <property type="term" value="C:membrane"/>
    <property type="evidence" value="ECO:0007669"/>
    <property type="project" value="InterPro"/>
</dbReference>
<feature type="domain" description="HAMP" evidence="3">
    <location>
        <begin position="340"/>
        <end position="394"/>
    </location>
</feature>
<dbReference type="EMBL" id="WTVA01000015">
    <property type="protein sequence ID" value="MZR24302.1"/>
    <property type="molecule type" value="Genomic_DNA"/>
</dbReference>
<protein>
    <submittedName>
        <fullName evidence="4">HAMP domain-containing protein</fullName>
    </submittedName>
</protein>
<feature type="transmembrane region" description="Helical" evidence="1">
    <location>
        <begin position="16"/>
        <end position="41"/>
    </location>
</feature>
<accession>A0A845MLQ2</accession>
<dbReference type="Pfam" id="PF00211">
    <property type="entry name" value="Guanylate_cyc"/>
    <property type="match status" value="1"/>
</dbReference>
<dbReference type="GO" id="GO:0035556">
    <property type="term" value="P:intracellular signal transduction"/>
    <property type="evidence" value="ECO:0007669"/>
    <property type="project" value="InterPro"/>
</dbReference>
<feature type="domain" description="Guanylate cyclase" evidence="2">
    <location>
        <begin position="418"/>
        <end position="550"/>
    </location>
</feature>
<evidence type="ECO:0000313" key="4">
    <source>
        <dbReference type="EMBL" id="MZR24302.1"/>
    </source>
</evidence>
<comment type="caution">
    <text evidence="4">The sequence shown here is derived from an EMBL/GenBank/DDBJ whole genome shotgun (WGS) entry which is preliminary data.</text>
</comment>
<proteinExistence type="predicted"/>
<keyword evidence="5" id="KW-1185">Reference proteome</keyword>
<organism evidence="4 5">
    <name type="scientific">Sneathiella chungangensis</name>
    <dbReference type="NCBI Taxonomy" id="1418234"/>
    <lineage>
        <taxon>Bacteria</taxon>
        <taxon>Pseudomonadati</taxon>
        <taxon>Pseudomonadota</taxon>
        <taxon>Alphaproteobacteria</taxon>
        <taxon>Sneathiellales</taxon>
        <taxon>Sneathiellaceae</taxon>
        <taxon>Sneathiella</taxon>
    </lineage>
</organism>
<evidence type="ECO:0000256" key="1">
    <source>
        <dbReference type="SAM" id="Phobius"/>
    </source>
</evidence>
<dbReference type="SUPFAM" id="SSF55073">
    <property type="entry name" value="Nucleotide cyclase"/>
    <property type="match status" value="1"/>
</dbReference>
<dbReference type="GO" id="GO:0004016">
    <property type="term" value="F:adenylate cyclase activity"/>
    <property type="evidence" value="ECO:0007669"/>
    <property type="project" value="UniProtKB-ARBA"/>
</dbReference>
<dbReference type="InterPro" id="IPR050697">
    <property type="entry name" value="Adenylyl/Guanylyl_Cyclase_3/4"/>
</dbReference>
<evidence type="ECO:0000259" key="2">
    <source>
        <dbReference type="PROSITE" id="PS50125"/>
    </source>
</evidence>
<dbReference type="AlphaFoldDB" id="A0A845MLQ2"/>